<feature type="transmembrane region" description="Helical" evidence="9">
    <location>
        <begin position="128"/>
        <end position="150"/>
    </location>
</feature>
<protein>
    <submittedName>
        <fullName evidence="11">Oxoglutarate (alpha-ketoglutarate) receptor 1b</fullName>
    </submittedName>
</protein>
<reference evidence="11" key="2">
    <citation type="submission" date="2025-09" db="UniProtKB">
        <authorList>
            <consortium name="Ensembl"/>
        </authorList>
    </citation>
    <scope>IDENTIFICATION</scope>
</reference>
<keyword evidence="8" id="KW-0807">Transducer</keyword>
<feature type="transmembrane region" description="Helical" evidence="9">
    <location>
        <begin position="162"/>
        <end position="187"/>
    </location>
</feature>
<dbReference type="PRINTS" id="PR01157">
    <property type="entry name" value="P2YPURNOCPTR"/>
</dbReference>
<keyword evidence="2" id="KW-1003">Cell membrane</keyword>
<dbReference type="InterPro" id="IPR000276">
    <property type="entry name" value="GPCR_Rhodpsn"/>
</dbReference>
<dbReference type="GO" id="GO:0004930">
    <property type="term" value="F:G protein-coupled receptor activity"/>
    <property type="evidence" value="ECO:0007669"/>
    <property type="project" value="UniProtKB-KW"/>
</dbReference>
<name>A0A8C1PVA4_CYPCA</name>
<evidence type="ECO:0000256" key="9">
    <source>
        <dbReference type="SAM" id="Phobius"/>
    </source>
</evidence>
<feature type="transmembrane region" description="Helical" evidence="9">
    <location>
        <begin position="251"/>
        <end position="272"/>
    </location>
</feature>
<comment type="subcellular location">
    <subcellularLocation>
        <location evidence="1">Cell membrane</location>
        <topology evidence="1">Multi-pass membrane protein</topology>
    </subcellularLocation>
</comment>
<sequence>MTEWSHDTTYILKGESEGSTTLATEKAMAGLEKNSTDCLPIDDYVKTYYLPVMYSIISVVGFMGNLLAIVIYLAKLRPWRSSSIIMVNLAVSDLLYALSLPVLVQFYITRNWIFGEFMCRFIRFCFYYNLYGSILFLTCLSVFRYIAVVYPLKAAEIRRKRWGTLACLAVWAVSLVEIGPMLGMITVQQKDNLTKCLDFASNDPQVVWWYGWILTVFGYVLPLLVVCWNYTHIAGSLGSIVSRNRPSRSRVRMLSILILVVFVLCFLPYHIMRLLRVDSLRRTDVSCIQRRGIHAAYILSRPLAGLNTFFNLALYTLAGDKFQQAFWSFVHGKERTSSTISVIHSPNMSKTDFLKI</sequence>
<evidence type="ECO:0000256" key="5">
    <source>
        <dbReference type="ARBA" id="ARBA00023040"/>
    </source>
</evidence>
<evidence type="ECO:0000256" key="7">
    <source>
        <dbReference type="ARBA" id="ARBA00023170"/>
    </source>
</evidence>
<evidence type="ECO:0000256" key="3">
    <source>
        <dbReference type="ARBA" id="ARBA00022692"/>
    </source>
</evidence>
<keyword evidence="4 9" id="KW-1133">Transmembrane helix</keyword>
<accession>A0A8C1PVA4</accession>
<dbReference type="PRINTS" id="PR00237">
    <property type="entry name" value="GPCRRHODOPSN"/>
</dbReference>
<dbReference type="PANTHER" id="PTHR24231">
    <property type="entry name" value="PURINOCEPTOR-RELATED G-PROTEIN COUPLED RECEPTOR"/>
    <property type="match status" value="1"/>
</dbReference>
<evidence type="ECO:0000259" key="10">
    <source>
        <dbReference type="PROSITE" id="PS50262"/>
    </source>
</evidence>
<evidence type="ECO:0000313" key="12">
    <source>
        <dbReference type="Proteomes" id="UP000694427"/>
    </source>
</evidence>
<evidence type="ECO:0000313" key="11">
    <source>
        <dbReference type="Ensembl" id="ENSCCRP00010110676.1"/>
    </source>
</evidence>
<dbReference type="Ensembl" id="ENSCCRT00010123141.1">
    <property type="protein sequence ID" value="ENSCCRP00010110676.1"/>
    <property type="gene ID" value="ENSCCRG00010048800.1"/>
</dbReference>
<feature type="transmembrane region" description="Helical" evidence="9">
    <location>
        <begin position="85"/>
        <end position="108"/>
    </location>
</feature>
<dbReference type="PROSITE" id="PS50262">
    <property type="entry name" value="G_PROTEIN_RECEP_F1_2"/>
    <property type="match status" value="1"/>
</dbReference>
<reference evidence="11" key="1">
    <citation type="submission" date="2025-08" db="UniProtKB">
        <authorList>
            <consortium name="Ensembl"/>
        </authorList>
    </citation>
    <scope>IDENTIFICATION</scope>
</reference>
<evidence type="ECO:0000256" key="2">
    <source>
        <dbReference type="ARBA" id="ARBA00022475"/>
    </source>
</evidence>
<keyword evidence="7" id="KW-0675">Receptor</keyword>
<feature type="domain" description="G-protein coupled receptors family 1 profile" evidence="10">
    <location>
        <begin position="64"/>
        <end position="315"/>
    </location>
</feature>
<keyword evidence="6 9" id="KW-0472">Membrane</keyword>
<dbReference type="SUPFAM" id="SSF81321">
    <property type="entry name" value="Family A G protein-coupled receptor-like"/>
    <property type="match status" value="1"/>
</dbReference>
<feature type="transmembrane region" description="Helical" evidence="9">
    <location>
        <begin position="207"/>
        <end position="230"/>
    </location>
</feature>
<evidence type="ECO:0000256" key="1">
    <source>
        <dbReference type="ARBA" id="ARBA00004651"/>
    </source>
</evidence>
<dbReference type="AlphaFoldDB" id="A0A8C1PVA4"/>
<feature type="transmembrane region" description="Helical" evidence="9">
    <location>
        <begin position="52"/>
        <end position="73"/>
    </location>
</feature>
<proteinExistence type="predicted"/>
<organism evidence="11 12">
    <name type="scientific">Cyprinus carpio</name>
    <name type="common">Common carp</name>
    <dbReference type="NCBI Taxonomy" id="7962"/>
    <lineage>
        <taxon>Eukaryota</taxon>
        <taxon>Metazoa</taxon>
        <taxon>Chordata</taxon>
        <taxon>Craniata</taxon>
        <taxon>Vertebrata</taxon>
        <taxon>Euteleostomi</taxon>
        <taxon>Actinopterygii</taxon>
        <taxon>Neopterygii</taxon>
        <taxon>Teleostei</taxon>
        <taxon>Ostariophysi</taxon>
        <taxon>Cypriniformes</taxon>
        <taxon>Cyprinidae</taxon>
        <taxon>Cyprininae</taxon>
        <taxon>Cyprinus</taxon>
    </lineage>
</organism>
<keyword evidence="3 9" id="KW-0812">Transmembrane</keyword>
<evidence type="ECO:0000256" key="4">
    <source>
        <dbReference type="ARBA" id="ARBA00022989"/>
    </source>
</evidence>
<dbReference type="Gene3D" id="1.20.1070.10">
    <property type="entry name" value="Rhodopsin 7-helix transmembrane proteins"/>
    <property type="match status" value="1"/>
</dbReference>
<dbReference type="GO" id="GO:0005886">
    <property type="term" value="C:plasma membrane"/>
    <property type="evidence" value="ECO:0007669"/>
    <property type="project" value="UniProtKB-SubCell"/>
</dbReference>
<dbReference type="Proteomes" id="UP000694427">
    <property type="component" value="Unplaced"/>
</dbReference>
<keyword evidence="5" id="KW-0297">G-protein coupled receptor</keyword>
<dbReference type="InterPro" id="IPR017452">
    <property type="entry name" value="GPCR_Rhodpsn_7TM"/>
</dbReference>
<evidence type="ECO:0000256" key="8">
    <source>
        <dbReference type="ARBA" id="ARBA00023224"/>
    </source>
</evidence>
<evidence type="ECO:0000256" key="6">
    <source>
        <dbReference type="ARBA" id="ARBA00023136"/>
    </source>
</evidence>
<dbReference type="Pfam" id="PF00001">
    <property type="entry name" value="7tm_1"/>
    <property type="match status" value="1"/>
</dbReference>
<keyword evidence="12" id="KW-1185">Reference proteome</keyword>
<dbReference type="PANTHER" id="PTHR24231:SF15">
    <property type="entry name" value="2-OXOGLUTARATE RECEPTOR 1"/>
    <property type="match status" value="1"/>
</dbReference>